<name>A0A1J1JDF8_PLAAG</name>
<dbReference type="AlphaFoldDB" id="A0A1J1JDF8"/>
<dbReference type="RefSeq" id="WP_227365168.1">
    <property type="nucleotide sequence ID" value="NZ_JBIIEP010000010.1"/>
</dbReference>
<gene>
    <name evidence="1" type="ORF">PANO66_02821</name>
    <name evidence="2" type="ORF">PLAM_1460</name>
</gene>
<reference evidence="1" key="2">
    <citation type="submission" date="2020-09" db="EMBL/GenBank/DDBJ databases">
        <authorList>
            <person name="Blom J."/>
        </authorList>
    </citation>
    <scope>NUCLEOTIDE SEQUENCE</scope>
    <source>
        <strain evidence="1">No.66</strain>
    </source>
</reference>
<reference evidence="2" key="1">
    <citation type="submission" date="2015-09" db="EMBL/GenBank/DDBJ databases">
        <authorList>
            <person name="Jackson K.R."/>
            <person name="Lunt B.L."/>
            <person name="Fisher J.N.B."/>
            <person name="Gardner A.V."/>
            <person name="Bailey M.E."/>
            <person name="Deus L.M."/>
            <person name="Earl A.S."/>
            <person name="Gibby P.D."/>
            <person name="Hartmann K.A."/>
            <person name="Liu J.E."/>
            <person name="Manci A.M."/>
            <person name="Nielsen D.A."/>
            <person name="Solomon M.B."/>
            <person name="Breakwell D.P."/>
            <person name="Burnett S.H."/>
            <person name="Grose J.H."/>
        </authorList>
    </citation>
    <scope>NUCLEOTIDE SEQUENCE</scope>
    <source>
        <strain evidence="2">7805</strain>
    </source>
</reference>
<dbReference type="EMBL" id="LR882963">
    <property type="protein sequence ID" value="CAD5954167.1"/>
    <property type="molecule type" value="Genomic_DNA"/>
</dbReference>
<organism evidence="2">
    <name type="scientific">Planktothrix agardhii</name>
    <name type="common">Oscillatoria agardhii</name>
    <dbReference type="NCBI Taxonomy" id="1160"/>
    <lineage>
        <taxon>Bacteria</taxon>
        <taxon>Bacillati</taxon>
        <taxon>Cyanobacteriota</taxon>
        <taxon>Cyanophyceae</taxon>
        <taxon>Oscillatoriophycideae</taxon>
        <taxon>Oscillatoriales</taxon>
        <taxon>Microcoleaceae</taxon>
        <taxon>Planktothrix</taxon>
    </lineage>
</organism>
<accession>A0A1J1JDF8</accession>
<dbReference type="Gene3D" id="3.30.160.250">
    <property type="match status" value="1"/>
</dbReference>
<evidence type="ECO:0000313" key="1">
    <source>
        <dbReference type="EMBL" id="CAD5954167.1"/>
    </source>
</evidence>
<dbReference type="Proteomes" id="UP001153761">
    <property type="component" value="Chromosome"/>
</dbReference>
<evidence type="ECO:0000313" key="2">
    <source>
        <dbReference type="EMBL" id="CUM59427.1"/>
    </source>
</evidence>
<protein>
    <submittedName>
        <fullName evidence="2">HicB family protein</fullName>
    </submittedName>
</protein>
<dbReference type="SUPFAM" id="SSF143100">
    <property type="entry name" value="TTHA1013/TTHA0281-like"/>
    <property type="match status" value="1"/>
</dbReference>
<dbReference type="InterPro" id="IPR035069">
    <property type="entry name" value="TTHA1013/TTHA0281-like"/>
</dbReference>
<sequence length="65" mass="7431">MLNYKGYTAQIEVDVDAGILFGQVLDINDVITFKGKTVEEIRQEFKNSIDDYLEFCHELGLSDKT</sequence>
<dbReference type="EMBL" id="LO018304">
    <property type="protein sequence ID" value="CUM59427.1"/>
    <property type="molecule type" value="Genomic_DNA"/>
</dbReference>
<proteinExistence type="predicted"/>